<dbReference type="RefSeq" id="WP_183392738.1">
    <property type="nucleotide sequence ID" value="NZ_JACHVY010000005.1"/>
</dbReference>
<evidence type="ECO:0000256" key="2">
    <source>
        <dbReference type="SAM" id="Phobius"/>
    </source>
</evidence>
<dbReference type="Gene3D" id="2.160.10.10">
    <property type="entry name" value="Hexapeptide repeat proteins"/>
    <property type="match status" value="1"/>
</dbReference>
<keyword evidence="3" id="KW-0808">Transferase</keyword>
<keyword evidence="2" id="KW-0812">Transmembrane</keyword>
<reference evidence="3 4" key="1">
    <citation type="submission" date="2020-08" db="EMBL/GenBank/DDBJ databases">
        <title>The Agave Microbiome: Exploring the role of microbial communities in plant adaptations to desert environments.</title>
        <authorList>
            <person name="Partida-Martinez L.P."/>
        </authorList>
    </citation>
    <scope>NUCLEOTIDE SEQUENCE [LARGE SCALE GENOMIC DNA]</scope>
    <source>
        <strain evidence="3 4">AS2.23</strain>
    </source>
</reference>
<name>A0A7W4TRD0_KINRA</name>
<dbReference type="GO" id="GO:0016740">
    <property type="term" value="F:transferase activity"/>
    <property type="evidence" value="ECO:0007669"/>
    <property type="project" value="UniProtKB-KW"/>
</dbReference>
<keyword evidence="2" id="KW-1133">Transmembrane helix</keyword>
<evidence type="ECO:0000313" key="3">
    <source>
        <dbReference type="EMBL" id="MBB2903101.1"/>
    </source>
</evidence>
<protein>
    <submittedName>
        <fullName evidence="3">Carbonic anhydrase/acetyltransferase-like protein (Isoleucine patch superfamily)</fullName>
    </submittedName>
</protein>
<dbReference type="InterPro" id="IPR011004">
    <property type="entry name" value="Trimer_LpxA-like_sf"/>
</dbReference>
<evidence type="ECO:0000256" key="1">
    <source>
        <dbReference type="SAM" id="MobiDB-lite"/>
    </source>
</evidence>
<evidence type="ECO:0000313" key="4">
    <source>
        <dbReference type="Proteomes" id="UP000533269"/>
    </source>
</evidence>
<feature type="transmembrane region" description="Helical" evidence="2">
    <location>
        <begin position="67"/>
        <end position="86"/>
    </location>
</feature>
<sequence length="470" mass="49366">MAGMRGLSIASWVAIIVILTTSVVAAVVLWVFLPGWVVDPNDYVNTVTGGLDPAAASNARISSRQPAGVLSGAIVAVAAAATGLIVSNHNARLTRETNELAYRRDVETRRQNDETKIHNERLLKQEQERAADDRFTTAISQLGDSAASVRLGGLHSLHRLGEQRIDRRLTVLDVLSAYLRQPFHHPDHDRQQVDQQGNLTEGPNLHAWWPATDVERDTRDAEAEVRRTALRLLTDLLPSSSSGTAAPDLNLQGAALIGDWLIQGKALGNLDLSSAYIGGDLRLEDGTSVAGALVLRDGASVSGYLILGEGVAVSKYLTLRKGARIGADLVLRQGAHIGGDLVLREGASVGGYLTLGQGASVGGYLTLGEGASVGGYLTLEEGASVGGYLTLEKGSSVAGDLLLRGRASVGGNLALIDGASVGGTLRLMEGVSVAGLRLRYPFELSGARGPIDFPDAIGNDALLKVDESAL</sequence>
<dbReference type="SUPFAM" id="SSF51161">
    <property type="entry name" value="Trimeric LpxA-like enzymes"/>
    <property type="match status" value="1"/>
</dbReference>
<gene>
    <name evidence="3" type="ORF">FHR75_003943</name>
</gene>
<keyword evidence="2" id="KW-0472">Membrane</keyword>
<accession>A0A7W4TRD0</accession>
<reference evidence="3 4" key="2">
    <citation type="submission" date="2020-08" db="EMBL/GenBank/DDBJ databases">
        <authorList>
            <person name="Partida-Martinez L."/>
            <person name="Huntemann M."/>
            <person name="Clum A."/>
            <person name="Wang J."/>
            <person name="Palaniappan K."/>
            <person name="Ritter S."/>
            <person name="Chen I.-M."/>
            <person name="Stamatis D."/>
            <person name="Reddy T."/>
            <person name="O'Malley R."/>
            <person name="Daum C."/>
            <person name="Shapiro N."/>
            <person name="Ivanova N."/>
            <person name="Kyrpides N."/>
            <person name="Woyke T."/>
        </authorList>
    </citation>
    <scope>NUCLEOTIDE SEQUENCE [LARGE SCALE GENOMIC DNA]</scope>
    <source>
        <strain evidence="3 4">AS2.23</strain>
    </source>
</reference>
<dbReference type="AlphaFoldDB" id="A0A7W4TRD0"/>
<organism evidence="3 4">
    <name type="scientific">Kineococcus radiotolerans</name>
    <dbReference type="NCBI Taxonomy" id="131568"/>
    <lineage>
        <taxon>Bacteria</taxon>
        <taxon>Bacillati</taxon>
        <taxon>Actinomycetota</taxon>
        <taxon>Actinomycetes</taxon>
        <taxon>Kineosporiales</taxon>
        <taxon>Kineosporiaceae</taxon>
        <taxon>Kineococcus</taxon>
    </lineage>
</organism>
<dbReference type="EMBL" id="JACHVY010000005">
    <property type="protein sequence ID" value="MBB2903101.1"/>
    <property type="molecule type" value="Genomic_DNA"/>
</dbReference>
<comment type="caution">
    <text evidence="3">The sequence shown here is derived from an EMBL/GenBank/DDBJ whole genome shotgun (WGS) entry which is preliminary data.</text>
</comment>
<dbReference type="Proteomes" id="UP000533269">
    <property type="component" value="Unassembled WGS sequence"/>
</dbReference>
<proteinExistence type="predicted"/>
<feature type="region of interest" description="Disordered" evidence="1">
    <location>
        <begin position="185"/>
        <end position="205"/>
    </location>
</feature>
<feature type="transmembrane region" description="Helical" evidence="2">
    <location>
        <begin position="12"/>
        <end position="33"/>
    </location>
</feature>